<keyword evidence="4" id="KW-0862">Zinc</keyword>
<reference evidence="8" key="1">
    <citation type="journal article" date="2004" name="Gene">
        <title>Evolution of the trans-splicing Drosophila locus mod(mdg4) in several species of Diptera and Lepidoptera.</title>
        <authorList>
            <person name="Krauss V."/>
            <person name="Dorn R."/>
        </authorList>
    </citation>
    <scope>NUCLEOTIDE SEQUENCE</scope>
</reference>
<dbReference type="Gene3D" id="2.20.25.240">
    <property type="match status" value="1"/>
</dbReference>
<evidence type="ECO:0000256" key="4">
    <source>
        <dbReference type="ARBA" id="ARBA00022833"/>
    </source>
</evidence>
<dbReference type="InterPro" id="IPR051095">
    <property type="entry name" value="Dros_DevTransReg"/>
</dbReference>
<dbReference type="PROSITE" id="PS50097">
    <property type="entry name" value="BTB"/>
    <property type="match status" value="1"/>
</dbReference>
<feature type="compositionally biased region" description="Low complexity" evidence="6">
    <location>
        <begin position="136"/>
        <end position="158"/>
    </location>
</feature>
<proteinExistence type="predicted"/>
<dbReference type="EMBL" id="AJ586737">
    <property type="protein sequence ID" value="CAE53625.1"/>
    <property type="molecule type" value="Genomic_DNA"/>
</dbReference>
<dbReference type="GO" id="GO:0006357">
    <property type="term" value="P:regulation of transcription by RNA polymerase II"/>
    <property type="evidence" value="ECO:0007669"/>
    <property type="project" value="TreeGrafter"/>
</dbReference>
<dbReference type="FunFam" id="3.30.710.10:FF:000036">
    <property type="entry name" value="Mod(Mdg4), isoform H"/>
    <property type="match status" value="1"/>
</dbReference>
<feature type="region of interest" description="Disordered" evidence="6">
    <location>
        <begin position="115"/>
        <end position="160"/>
    </location>
</feature>
<dbReference type="GO" id="GO:0008270">
    <property type="term" value="F:zinc ion binding"/>
    <property type="evidence" value="ECO:0007669"/>
    <property type="project" value="UniProtKB-KW"/>
</dbReference>
<dbReference type="SMART" id="SM00225">
    <property type="entry name" value="BTB"/>
    <property type="match status" value="1"/>
</dbReference>
<dbReference type="AlphaFoldDB" id="Q70BY2"/>
<dbReference type="OrthoDB" id="2311693at2759"/>
<evidence type="ECO:0000256" key="5">
    <source>
        <dbReference type="ARBA" id="ARBA00023242"/>
    </source>
</evidence>
<name>Q70BY2_DROVI</name>
<dbReference type="CDD" id="cd18315">
    <property type="entry name" value="BTB_POZ_BAB-like"/>
    <property type="match status" value="1"/>
</dbReference>
<evidence type="ECO:0000256" key="6">
    <source>
        <dbReference type="SAM" id="MobiDB-lite"/>
    </source>
</evidence>
<keyword evidence="3" id="KW-0863">Zinc-finger</keyword>
<evidence type="ECO:0000256" key="2">
    <source>
        <dbReference type="ARBA" id="ARBA00022723"/>
    </source>
</evidence>
<dbReference type="Pfam" id="PF00651">
    <property type="entry name" value="BTB"/>
    <property type="match status" value="1"/>
</dbReference>
<protein>
    <submittedName>
        <fullName evidence="8">Mod(Mdg4)-h59.0</fullName>
    </submittedName>
</protein>
<dbReference type="PANTHER" id="PTHR23110">
    <property type="entry name" value="BTB DOMAIN TRANSCRIPTION FACTOR"/>
    <property type="match status" value="1"/>
</dbReference>
<dbReference type="InterPro" id="IPR007588">
    <property type="entry name" value="Znf_FLYWCH"/>
</dbReference>
<organism evidence="8">
    <name type="scientific">Drosophila virilis</name>
    <name type="common">Fruit fly</name>
    <dbReference type="NCBI Taxonomy" id="7244"/>
    <lineage>
        <taxon>Eukaryota</taxon>
        <taxon>Metazoa</taxon>
        <taxon>Ecdysozoa</taxon>
        <taxon>Arthropoda</taxon>
        <taxon>Hexapoda</taxon>
        <taxon>Insecta</taxon>
        <taxon>Pterygota</taxon>
        <taxon>Neoptera</taxon>
        <taxon>Endopterygota</taxon>
        <taxon>Diptera</taxon>
        <taxon>Brachycera</taxon>
        <taxon>Muscomorpha</taxon>
        <taxon>Ephydroidea</taxon>
        <taxon>Drosophilidae</taxon>
        <taxon>Drosophila</taxon>
    </lineage>
</organism>
<feature type="domain" description="BTB" evidence="7">
    <location>
        <begin position="32"/>
        <end position="98"/>
    </location>
</feature>
<keyword evidence="5" id="KW-0539">Nucleus</keyword>
<dbReference type="Pfam" id="PF04500">
    <property type="entry name" value="FLYWCH"/>
    <property type="match status" value="1"/>
</dbReference>
<evidence type="ECO:0000259" key="7">
    <source>
        <dbReference type="PROSITE" id="PS50097"/>
    </source>
</evidence>
<dbReference type="GO" id="GO:0005634">
    <property type="term" value="C:nucleus"/>
    <property type="evidence" value="ECO:0007669"/>
    <property type="project" value="UniProtKB-SubCell"/>
</dbReference>
<keyword evidence="2" id="KW-0479">Metal-binding</keyword>
<dbReference type="PANTHER" id="PTHR23110:SF92">
    <property type="entry name" value="MODIFIER OF MDG4"/>
    <property type="match status" value="1"/>
</dbReference>
<feature type="compositionally biased region" description="Pro residues" evidence="6">
    <location>
        <begin position="122"/>
        <end position="135"/>
    </location>
</feature>
<dbReference type="SUPFAM" id="SSF54695">
    <property type="entry name" value="POZ domain"/>
    <property type="match status" value="1"/>
</dbReference>
<evidence type="ECO:0000256" key="3">
    <source>
        <dbReference type="ARBA" id="ARBA00022771"/>
    </source>
</evidence>
<comment type="subcellular location">
    <subcellularLocation>
        <location evidence="1">Nucleus</location>
    </subcellularLocation>
</comment>
<sequence length="539" mass="59208">MADDEQFSLCWNNFNTNLSAGFHESLCRGDLVDVSLAAEGQIVKAHRLVLSVCSPFFRKMFTQMPSNTHAIVFLNNVSHSALKDLIQFMYCGEVNVKQDALPAFISTAESLQIKGLTDNDPAPQPPQEPTPPPAAPHVQQQQQQQVPAQRVQRQQPRASARYKIETVDDVLGDEKGTTQIVIQTTAAPQATIVQQQQQTQQQQQQHIQTQQLQTATTTTATLVSTNKRSAQRSSLVGSGAVKRSKTSTANVIDPLDSATETVAAAGTTTTQLAPPQQITVQTTVVAANEAKVRQQQQQQQQQQAVAQEEAEYIDLPMELPTKSEPDYSEEHAEVAGDGDTAYVEDDTYGDMRYDDSYFTENEDATGAQAPGNTSTTSVQAAATTSKAVVKQQSQSYSDSSFVDTGAEQSNTEAQVTQHVHNCGPQTFLISRKGGTLLTINNFVYRSNLKFYGKSKDILYWECVQNRSMKCRSRLKTIGDDLYVTNDVHNHMGDTKRIEAAKASGMLIHKKLSSLTAADRIHGWNRADSGIDQMVKFETA</sequence>
<evidence type="ECO:0000256" key="1">
    <source>
        <dbReference type="ARBA" id="ARBA00004123"/>
    </source>
</evidence>
<accession>Q70BY2</accession>
<dbReference type="InterPro" id="IPR011333">
    <property type="entry name" value="SKP1/BTB/POZ_sf"/>
</dbReference>
<evidence type="ECO:0000313" key="8">
    <source>
        <dbReference type="EMBL" id="CAE53625.1"/>
    </source>
</evidence>
<dbReference type="Gene3D" id="3.30.710.10">
    <property type="entry name" value="Potassium Channel Kv1.1, Chain A"/>
    <property type="match status" value="1"/>
</dbReference>
<dbReference type="InterPro" id="IPR000210">
    <property type="entry name" value="BTB/POZ_dom"/>
</dbReference>